<dbReference type="AlphaFoldDB" id="A0A8J3K4D4"/>
<sequence>MSEIPAPPWRAPRRSARARKPLSRAAIVDAALALLDREGLDAVSMRRVAEELNTGAASLYAHVASKDELLELAYDRVLGEIRLPEPDPARWREQLLEIARESYRVLGAHSDIARVSLANVPTGPNSVKVAEAMFGVLISGGVPPQQAAWAVDRIALYISADAYEGSLYQARQRASGKPVDEFIADFFGQVHDYYRTLPPDRFPHLHQYADVLVQGDGEVRFEFGLELIINGLARYLPAAD</sequence>
<dbReference type="InterPro" id="IPR003012">
    <property type="entry name" value="Tet_transcr_reg_TetR"/>
</dbReference>
<keyword evidence="1" id="KW-0678">Repressor</keyword>
<keyword evidence="3 5" id="KW-0238">DNA-binding</keyword>
<feature type="DNA-binding region" description="H-T-H motif" evidence="5">
    <location>
        <begin position="44"/>
        <end position="63"/>
    </location>
</feature>
<evidence type="ECO:0000256" key="1">
    <source>
        <dbReference type="ARBA" id="ARBA00022491"/>
    </source>
</evidence>
<keyword evidence="2" id="KW-0805">Transcription regulation</keyword>
<dbReference type="Pfam" id="PF02909">
    <property type="entry name" value="TetR_C_1"/>
    <property type="match status" value="1"/>
</dbReference>
<organism evidence="7 8">
    <name type="scientific">Catellatospora chokoriensis</name>
    <dbReference type="NCBI Taxonomy" id="310353"/>
    <lineage>
        <taxon>Bacteria</taxon>
        <taxon>Bacillati</taxon>
        <taxon>Actinomycetota</taxon>
        <taxon>Actinomycetes</taxon>
        <taxon>Micromonosporales</taxon>
        <taxon>Micromonosporaceae</taxon>
        <taxon>Catellatospora</taxon>
    </lineage>
</organism>
<evidence type="ECO:0000259" key="6">
    <source>
        <dbReference type="PROSITE" id="PS50977"/>
    </source>
</evidence>
<keyword evidence="8" id="KW-1185">Reference proteome</keyword>
<dbReference type="Proteomes" id="UP000619293">
    <property type="component" value="Unassembled WGS sequence"/>
</dbReference>
<dbReference type="GO" id="GO:0045892">
    <property type="term" value="P:negative regulation of DNA-templated transcription"/>
    <property type="evidence" value="ECO:0007669"/>
    <property type="project" value="InterPro"/>
</dbReference>
<dbReference type="Pfam" id="PF00440">
    <property type="entry name" value="TetR_N"/>
    <property type="match status" value="1"/>
</dbReference>
<dbReference type="PANTHER" id="PTHR30055">
    <property type="entry name" value="HTH-TYPE TRANSCRIPTIONAL REGULATOR RUTR"/>
    <property type="match status" value="1"/>
</dbReference>
<dbReference type="GO" id="GO:0046677">
    <property type="term" value="P:response to antibiotic"/>
    <property type="evidence" value="ECO:0007669"/>
    <property type="project" value="InterPro"/>
</dbReference>
<dbReference type="RefSeq" id="WP_191839987.1">
    <property type="nucleotide sequence ID" value="NZ_BAAALB010000020.1"/>
</dbReference>
<reference evidence="7 8" key="1">
    <citation type="submission" date="2021-01" db="EMBL/GenBank/DDBJ databases">
        <title>Whole genome shotgun sequence of Catellatospora chokoriensis NBRC 107358.</title>
        <authorList>
            <person name="Komaki H."/>
            <person name="Tamura T."/>
        </authorList>
    </citation>
    <scope>NUCLEOTIDE SEQUENCE [LARGE SCALE GENOMIC DNA]</scope>
    <source>
        <strain evidence="7 8">NBRC 107358</strain>
    </source>
</reference>
<dbReference type="GO" id="GO:0003700">
    <property type="term" value="F:DNA-binding transcription factor activity"/>
    <property type="evidence" value="ECO:0007669"/>
    <property type="project" value="TreeGrafter"/>
</dbReference>
<dbReference type="InterPro" id="IPR009057">
    <property type="entry name" value="Homeodomain-like_sf"/>
</dbReference>
<dbReference type="SUPFAM" id="SSF48498">
    <property type="entry name" value="Tetracyclin repressor-like, C-terminal domain"/>
    <property type="match status" value="1"/>
</dbReference>
<dbReference type="PRINTS" id="PR00455">
    <property type="entry name" value="HTHTETR"/>
</dbReference>
<evidence type="ECO:0000313" key="7">
    <source>
        <dbReference type="EMBL" id="GIF88224.1"/>
    </source>
</evidence>
<evidence type="ECO:0000256" key="4">
    <source>
        <dbReference type="ARBA" id="ARBA00023163"/>
    </source>
</evidence>
<dbReference type="InterPro" id="IPR050109">
    <property type="entry name" value="HTH-type_TetR-like_transc_reg"/>
</dbReference>
<keyword evidence="4" id="KW-0804">Transcription</keyword>
<protein>
    <submittedName>
        <fullName evidence="7">Transcriptional regulator</fullName>
    </submittedName>
</protein>
<dbReference type="SUPFAM" id="SSF46689">
    <property type="entry name" value="Homeodomain-like"/>
    <property type="match status" value="1"/>
</dbReference>
<proteinExistence type="predicted"/>
<feature type="domain" description="HTH tetR-type" evidence="6">
    <location>
        <begin position="21"/>
        <end position="81"/>
    </location>
</feature>
<evidence type="ECO:0000256" key="3">
    <source>
        <dbReference type="ARBA" id="ARBA00023125"/>
    </source>
</evidence>
<name>A0A8J3K4D4_9ACTN</name>
<dbReference type="PROSITE" id="PS50977">
    <property type="entry name" value="HTH_TETR_2"/>
    <property type="match status" value="1"/>
</dbReference>
<dbReference type="GO" id="GO:0000976">
    <property type="term" value="F:transcription cis-regulatory region binding"/>
    <property type="evidence" value="ECO:0007669"/>
    <property type="project" value="TreeGrafter"/>
</dbReference>
<dbReference type="InterPro" id="IPR001647">
    <property type="entry name" value="HTH_TetR"/>
</dbReference>
<evidence type="ECO:0000256" key="2">
    <source>
        <dbReference type="ARBA" id="ARBA00023015"/>
    </source>
</evidence>
<evidence type="ECO:0000313" key="8">
    <source>
        <dbReference type="Proteomes" id="UP000619293"/>
    </source>
</evidence>
<dbReference type="InterPro" id="IPR004111">
    <property type="entry name" value="Repressor_TetR_C"/>
</dbReference>
<dbReference type="InterPro" id="IPR036271">
    <property type="entry name" value="Tet_transcr_reg_TetR-rel_C_sf"/>
</dbReference>
<dbReference type="PRINTS" id="PR00400">
    <property type="entry name" value="TETREPRESSOR"/>
</dbReference>
<dbReference type="Gene3D" id="1.10.357.10">
    <property type="entry name" value="Tetracycline Repressor, domain 2"/>
    <property type="match status" value="1"/>
</dbReference>
<dbReference type="PANTHER" id="PTHR30055:SF151">
    <property type="entry name" value="TRANSCRIPTIONAL REGULATORY PROTEIN"/>
    <property type="match status" value="1"/>
</dbReference>
<gene>
    <name evidence="7" type="ORF">Cch02nite_16680</name>
</gene>
<dbReference type="EMBL" id="BONG01000007">
    <property type="protein sequence ID" value="GIF88224.1"/>
    <property type="molecule type" value="Genomic_DNA"/>
</dbReference>
<comment type="caution">
    <text evidence="7">The sequence shown here is derived from an EMBL/GenBank/DDBJ whole genome shotgun (WGS) entry which is preliminary data.</text>
</comment>
<accession>A0A8J3K4D4</accession>
<evidence type="ECO:0000256" key="5">
    <source>
        <dbReference type="PROSITE-ProRule" id="PRU00335"/>
    </source>
</evidence>